<dbReference type="InterPro" id="IPR046826">
    <property type="entry name" value="PDH_N"/>
</dbReference>
<evidence type="ECO:0000313" key="4">
    <source>
        <dbReference type="EMBL" id="KPL79565.1"/>
    </source>
</evidence>
<dbReference type="Pfam" id="PF02153">
    <property type="entry name" value="PDH_N"/>
    <property type="match status" value="1"/>
</dbReference>
<dbReference type="InterPro" id="IPR003099">
    <property type="entry name" value="Prephen_DH"/>
</dbReference>
<dbReference type="InterPro" id="IPR008927">
    <property type="entry name" value="6-PGluconate_DH-like_C_sf"/>
</dbReference>
<dbReference type="PANTHER" id="PTHR21363:SF0">
    <property type="entry name" value="PREPHENATE DEHYDROGENASE [NADP(+)]"/>
    <property type="match status" value="1"/>
</dbReference>
<protein>
    <recommendedName>
        <fullName evidence="3">Prephenate/arogenate dehydrogenase domain-containing protein</fullName>
    </recommendedName>
</protein>
<organism evidence="4 5">
    <name type="scientific">Ornatilinea apprima</name>
    <dbReference type="NCBI Taxonomy" id="1134406"/>
    <lineage>
        <taxon>Bacteria</taxon>
        <taxon>Bacillati</taxon>
        <taxon>Chloroflexota</taxon>
        <taxon>Anaerolineae</taxon>
        <taxon>Anaerolineales</taxon>
        <taxon>Anaerolineaceae</taxon>
        <taxon>Ornatilinea</taxon>
    </lineage>
</organism>
<accession>A0A0P6XHI5</accession>
<dbReference type="OrthoDB" id="9802008at2"/>
<sequence>MSEKDLSEVDFTLLGLGLMGGSLAAALRGKVRSICAVDPNPTALQFALQRGWIDRGETRPSAQALNSGCVMLAAPVRANLALLPQIAGLLPEGCLLLDLSSTKSEIVQAMQSLPAHIHPIGGHPMCGKESQGVENADPQLFAGRVFFLTPLQRTPPAALLLAHHIVDAIAARPVVVDAAQHDGAVAAVSALPYLLAGSLVRAAQQMAQENPLVWQAAASGYRDTSRLAASDTTMMLDVLLTNPHNVIHALRTCLADLQALTEELENSQQPALAQRLEQAKTIRRNFQE</sequence>
<evidence type="ECO:0000259" key="3">
    <source>
        <dbReference type="PROSITE" id="PS51176"/>
    </source>
</evidence>
<evidence type="ECO:0000256" key="1">
    <source>
        <dbReference type="ARBA" id="ARBA00007964"/>
    </source>
</evidence>
<keyword evidence="5" id="KW-1185">Reference proteome</keyword>
<evidence type="ECO:0000313" key="5">
    <source>
        <dbReference type="Proteomes" id="UP000050417"/>
    </source>
</evidence>
<dbReference type="SUPFAM" id="SSF51735">
    <property type="entry name" value="NAD(P)-binding Rossmann-fold domains"/>
    <property type="match status" value="1"/>
</dbReference>
<dbReference type="PROSITE" id="PS51176">
    <property type="entry name" value="PDH_ADH"/>
    <property type="match status" value="1"/>
</dbReference>
<dbReference type="PANTHER" id="PTHR21363">
    <property type="entry name" value="PREPHENATE DEHYDROGENASE"/>
    <property type="match status" value="1"/>
</dbReference>
<keyword evidence="2" id="KW-0560">Oxidoreductase</keyword>
<dbReference type="Gene3D" id="3.40.50.720">
    <property type="entry name" value="NAD(P)-binding Rossmann-like Domain"/>
    <property type="match status" value="1"/>
</dbReference>
<dbReference type="InterPro" id="IPR050812">
    <property type="entry name" value="Preph/Arog_dehydrog"/>
</dbReference>
<dbReference type="AlphaFoldDB" id="A0A0P6XHI5"/>
<evidence type="ECO:0000256" key="2">
    <source>
        <dbReference type="ARBA" id="ARBA00023002"/>
    </source>
</evidence>
<dbReference type="Pfam" id="PF20463">
    <property type="entry name" value="PDH_C"/>
    <property type="match status" value="1"/>
</dbReference>
<dbReference type="InterPro" id="IPR036291">
    <property type="entry name" value="NAD(P)-bd_dom_sf"/>
</dbReference>
<dbReference type="GO" id="GO:0070403">
    <property type="term" value="F:NAD+ binding"/>
    <property type="evidence" value="ECO:0007669"/>
    <property type="project" value="InterPro"/>
</dbReference>
<reference evidence="4 5" key="1">
    <citation type="submission" date="2015-07" db="EMBL/GenBank/DDBJ databases">
        <title>Genome sequence of Ornatilinea apprima DSM 23815.</title>
        <authorList>
            <person name="Hemp J."/>
            <person name="Ward L.M."/>
            <person name="Pace L.A."/>
            <person name="Fischer W.W."/>
        </authorList>
    </citation>
    <scope>NUCLEOTIDE SEQUENCE [LARGE SCALE GENOMIC DNA]</scope>
    <source>
        <strain evidence="4 5">P3M-1</strain>
    </source>
</reference>
<name>A0A0P6XHI5_9CHLR</name>
<gene>
    <name evidence="4" type="ORF">ADN00_02460</name>
</gene>
<dbReference type="GO" id="GO:0008977">
    <property type="term" value="F:prephenate dehydrogenase (NAD+) activity"/>
    <property type="evidence" value="ECO:0007669"/>
    <property type="project" value="InterPro"/>
</dbReference>
<dbReference type="GO" id="GO:0004665">
    <property type="term" value="F:prephenate dehydrogenase (NADP+) activity"/>
    <property type="evidence" value="ECO:0007669"/>
    <property type="project" value="InterPro"/>
</dbReference>
<dbReference type="EMBL" id="LGCL01000011">
    <property type="protein sequence ID" value="KPL79565.1"/>
    <property type="molecule type" value="Genomic_DNA"/>
</dbReference>
<dbReference type="RefSeq" id="WP_075061374.1">
    <property type="nucleotide sequence ID" value="NZ_LGCL01000011.1"/>
</dbReference>
<feature type="domain" description="Prephenate/arogenate dehydrogenase" evidence="3">
    <location>
        <begin position="9"/>
        <end position="288"/>
    </location>
</feature>
<comment type="caution">
    <text evidence="4">The sequence shown here is derived from an EMBL/GenBank/DDBJ whole genome shotgun (WGS) entry which is preliminary data.</text>
</comment>
<dbReference type="Gene3D" id="1.10.3660.10">
    <property type="entry name" value="6-phosphogluconate dehydrogenase C-terminal like domain"/>
    <property type="match status" value="1"/>
</dbReference>
<dbReference type="InterPro" id="IPR046825">
    <property type="entry name" value="PDH_C"/>
</dbReference>
<dbReference type="GO" id="GO:0006571">
    <property type="term" value="P:tyrosine biosynthetic process"/>
    <property type="evidence" value="ECO:0007669"/>
    <property type="project" value="InterPro"/>
</dbReference>
<comment type="similarity">
    <text evidence="1">Belongs to the prephenate/arogenate dehydrogenase family.</text>
</comment>
<dbReference type="Proteomes" id="UP000050417">
    <property type="component" value="Unassembled WGS sequence"/>
</dbReference>
<dbReference type="STRING" id="1134406.ADN00_02460"/>
<proteinExistence type="inferred from homology"/>
<dbReference type="SUPFAM" id="SSF48179">
    <property type="entry name" value="6-phosphogluconate dehydrogenase C-terminal domain-like"/>
    <property type="match status" value="1"/>
</dbReference>